<evidence type="ECO:0000256" key="1">
    <source>
        <dbReference type="ARBA" id="ARBA00010641"/>
    </source>
</evidence>
<dbReference type="NCBIfam" id="TIGR02937">
    <property type="entry name" value="sigma70-ECF"/>
    <property type="match status" value="1"/>
</dbReference>
<organism evidence="7 8">
    <name type="scientific">Arcicella lustrica</name>
    <dbReference type="NCBI Taxonomy" id="2984196"/>
    <lineage>
        <taxon>Bacteria</taxon>
        <taxon>Pseudomonadati</taxon>
        <taxon>Bacteroidota</taxon>
        <taxon>Cytophagia</taxon>
        <taxon>Cytophagales</taxon>
        <taxon>Flectobacillaceae</taxon>
        <taxon>Arcicella</taxon>
    </lineage>
</organism>
<evidence type="ECO:0000259" key="6">
    <source>
        <dbReference type="Pfam" id="PF08281"/>
    </source>
</evidence>
<dbReference type="Pfam" id="PF04542">
    <property type="entry name" value="Sigma70_r2"/>
    <property type="match status" value="1"/>
</dbReference>
<dbReference type="InterPro" id="IPR014284">
    <property type="entry name" value="RNA_pol_sigma-70_dom"/>
</dbReference>
<dbReference type="SUPFAM" id="SSF88659">
    <property type="entry name" value="Sigma3 and sigma4 domains of RNA polymerase sigma factors"/>
    <property type="match status" value="1"/>
</dbReference>
<dbReference type="PANTHER" id="PTHR43133">
    <property type="entry name" value="RNA POLYMERASE ECF-TYPE SIGMA FACTO"/>
    <property type="match status" value="1"/>
</dbReference>
<dbReference type="InterPro" id="IPR039425">
    <property type="entry name" value="RNA_pol_sigma-70-like"/>
</dbReference>
<dbReference type="InterPro" id="IPR036388">
    <property type="entry name" value="WH-like_DNA-bd_sf"/>
</dbReference>
<protein>
    <submittedName>
        <fullName evidence="7">RNA polymerase sigma factor</fullName>
    </submittedName>
</protein>
<dbReference type="Gene3D" id="1.10.1740.10">
    <property type="match status" value="1"/>
</dbReference>
<gene>
    <name evidence="7" type="ORF">VB798_10490</name>
</gene>
<comment type="caution">
    <text evidence="7">The sequence shown here is derived from an EMBL/GenBank/DDBJ whole genome shotgun (WGS) entry which is preliminary data.</text>
</comment>
<keyword evidence="2" id="KW-0805">Transcription regulation</keyword>
<dbReference type="EMBL" id="JAYGIM010000007">
    <property type="protein sequence ID" value="MEA5427003.1"/>
    <property type="molecule type" value="Genomic_DNA"/>
</dbReference>
<dbReference type="PANTHER" id="PTHR43133:SF45">
    <property type="entry name" value="RNA POLYMERASE ECF-TYPE SIGMA FACTOR"/>
    <property type="match status" value="1"/>
</dbReference>
<keyword evidence="3" id="KW-0731">Sigma factor</keyword>
<dbReference type="Gene3D" id="1.10.10.10">
    <property type="entry name" value="Winged helix-like DNA-binding domain superfamily/Winged helix DNA-binding domain"/>
    <property type="match status" value="1"/>
</dbReference>
<dbReference type="InterPro" id="IPR013324">
    <property type="entry name" value="RNA_pol_sigma_r3/r4-like"/>
</dbReference>
<dbReference type="Proteomes" id="UP001302222">
    <property type="component" value="Unassembled WGS sequence"/>
</dbReference>
<dbReference type="CDD" id="cd06171">
    <property type="entry name" value="Sigma70_r4"/>
    <property type="match status" value="1"/>
</dbReference>
<dbReference type="InterPro" id="IPR013325">
    <property type="entry name" value="RNA_pol_sigma_r2"/>
</dbReference>
<proteinExistence type="inferred from homology"/>
<evidence type="ECO:0000256" key="3">
    <source>
        <dbReference type="ARBA" id="ARBA00023082"/>
    </source>
</evidence>
<dbReference type="InterPro" id="IPR013249">
    <property type="entry name" value="RNA_pol_sigma70_r4_t2"/>
</dbReference>
<dbReference type="SUPFAM" id="SSF88946">
    <property type="entry name" value="Sigma2 domain of RNA polymerase sigma factors"/>
    <property type="match status" value="1"/>
</dbReference>
<keyword evidence="4" id="KW-0804">Transcription</keyword>
<evidence type="ECO:0000313" key="7">
    <source>
        <dbReference type="EMBL" id="MEA5427003.1"/>
    </source>
</evidence>
<sequence length="195" mass="22330">MLHPIHVKTKETDNQIIQRILTGDQSGYRELANRHKDYAFTVAYKIVGTREDAEEVSQDAFMQAFHALPSFNQEAKFTTWFYRIVFNAALMFKRKKIIVAEDISISEAAQQAPADTSDNLKVNEQKKYIQKALNQLSADDVTMITLFYLKEQSLEEIAQIVGISAETAKVKLCRARKRLAEEMKRILGSEVRTLI</sequence>
<accession>A0ABU5SI85</accession>
<evidence type="ECO:0000259" key="5">
    <source>
        <dbReference type="Pfam" id="PF04542"/>
    </source>
</evidence>
<evidence type="ECO:0000256" key="4">
    <source>
        <dbReference type="ARBA" id="ARBA00023163"/>
    </source>
</evidence>
<keyword evidence="8" id="KW-1185">Reference proteome</keyword>
<comment type="similarity">
    <text evidence="1">Belongs to the sigma-70 factor family. ECF subfamily.</text>
</comment>
<evidence type="ECO:0000313" key="8">
    <source>
        <dbReference type="Proteomes" id="UP001302222"/>
    </source>
</evidence>
<feature type="domain" description="RNA polymerase sigma-70 region 2" evidence="5">
    <location>
        <begin position="31"/>
        <end position="96"/>
    </location>
</feature>
<feature type="domain" description="RNA polymerase sigma factor 70 region 4 type 2" evidence="6">
    <location>
        <begin position="128"/>
        <end position="179"/>
    </location>
</feature>
<reference evidence="7 8" key="1">
    <citation type="submission" date="2023-12" db="EMBL/GenBank/DDBJ databases">
        <title>Novel species of the genus Arcicella isolated from rivers.</title>
        <authorList>
            <person name="Lu H."/>
        </authorList>
    </citation>
    <scope>NUCLEOTIDE SEQUENCE [LARGE SCALE GENOMIC DNA]</scope>
    <source>
        <strain evidence="7 8">DC25W</strain>
    </source>
</reference>
<dbReference type="InterPro" id="IPR007627">
    <property type="entry name" value="RNA_pol_sigma70_r2"/>
</dbReference>
<name>A0ABU5SI85_9BACT</name>
<evidence type="ECO:0000256" key="2">
    <source>
        <dbReference type="ARBA" id="ARBA00023015"/>
    </source>
</evidence>
<dbReference type="Pfam" id="PF08281">
    <property type="entry name" value="Sigma70_r4_2"/>
    <property type="match status" value="1"/>
</dbReference>
<dbReference type="RefSeq" id="WP_323258428.1">
    <property type="nucleotide sequence ID" value="NZ_JAYGIM010000007.1"/>
</dbReference>